<feature type="compositionally biased region" description="Basic and acidic residues" evidence="1">
    <location>
        <begin position="101"/>
        <end position="116"/>
    </location>
</feature>
<organism evidence="3 4">
    <name type="scientific">Ceraceosorus bombacis</name>
    <dbReference type="NCBI Taxonomy" id="401625"/>
    <lineage>
        <taxon>Eukaryota</taxon>
        <taxon>Fungi</taxon>
        <taxon>Dikarya</taxon>
        <taxon>Basidiomycota</taxon>
        <taxon>Ustilaginomycotina</taxon>
        <taxon>Exobasidiomycetes</taxon>
        <taxon>Ceraceosorales</taxon>
        <taxon>Ceraceosoraceae</taxon>
        <taxon>Ceraceosorus</taxon>
    </lineage>
</organism>
<keyword evidence="2" id="KW-0472">Membrane</keyword>
<feature type="region of interest" description="Disordered" evidence="1">
    <location>
        <begin position="90"/>
        <end position="127"/>
    </location>
</feature>
<feature type="compositionally biased region" description="Basic and acidic residues" evidence="1">
    <location>
        <begin position="263"/>
        <end position="276"/>
    </location>
</feature>
<feature type="region of interest" description="Disordered" evidence="1">
    <location>
        <begin position="243"/>
        <end position="304"/>
    </location>
</feature>
<accession>A0A0P1BPE7</accession>
<proteinExistence type="predicted"/>
<dbReference type="AlphaFoldDB" id="A0A0P1BPE7"/>
<evidence type="ECO:0000256" key="1">
    <source>
        <dbReference type="SAM" id="MobiDB-lite"/>
    </source>
</evidence>
<evidence type="ECO:0000313" key="3">
    <source>
        <dbReference type="EMBL" id="CEH18687.1"/>
    </source>
</evidence>
<name>A0A0P1BPE7_9BASI</name>
<keyword evidence="2" id="KW-1133">Transmembrane helix</keyword>
<reference evidence="3 4" key="1">
    <citation type="submission" date="2014-09" db="EMBL/GenBank/DDBJ databases">
        <authorList>
            <person name="Magalhaes I.L.F."/>
            <person name="Oliveira U."/>
            <person name="Santos F.R."/>
            <person name="Vidigal T.H.D.A."/>
            <person name="Brescovit A.D."/>
            <person name="Santos A.J."/>
        </authorList>
    </citation>
    <scope>NUCLEOTIDE SEQUENCE [LARGE SCALE GENOMIC DNA]</scope>
</reference>
<evidence type="ECO:0000256" key="2">
    <source>
        <dbReference type="SAM" id="Phobius"/>
    </source>
</evidence>
<sequence length="304" mass="33927">MERRAEQPRQQRGRLLSFFVGACKYSLLMPLIAAARVTELACSCEIDYCAPADSNPEPRCCLMLIRDALRIVTTLCAVFFVLENTAQRPLKKNDSSCTPSKDLKRVPDESFGKDGNPRMQRPQGTMDQDKIQDTMISWLFNLDFAASLDSKSESAFLYAGIESAQQLNETWPDAAPSPIKSLYFAELIYRIYHTHDDTPSRHCSILDIQCNLLLNHAFASQQGEVTASMSHTSAAADGIDPASIQQQKKARVWGEQEAAGNDESSHEAARHEEGRAIEGQNEAEGNDYSARRPRRSQRLAARQV</sequence>
<protein>
    <submittedName>
        <fullName evidence="3">Uncharacterized protein</fullName>
    </submittedName>
</protein>
<feature type="transmembrane region" description="Helical" evidence="2">
    <location>
        <begin position="15"/>
        <end position="35"/>
    </location>
</feature>
<keyword evidence="2" id="KW-0812">Transmembrane</keyword>
<dbReference type="EMBL" id="CCYA01000276">
    <property type="protein sequence ID" value="CEH18687.1"/>
    <property type="molecule type" value="Genomic_DNA"/>
</dbReference>
<dbReference type="Proteomes" id="UP000054845">
    <property type="component" value="Unassembled WGS sequence"/>
</dbReference>
<evidence type="ECO:0000313" key="4">
    <source>
        <dbReference type="Proteomes" id="UP000054845"/>
    </source>
</evidence>
<keyword evidence="4" id="KW-1185">Reference proteome</keyword>